<protein>
    <submittedName>
        <fullName evidence="10">Methionine import ATP-binding protein MetN</fullName>
    </submittedName>
</protein>
<evidence type="ECO:0000259" key="9">
    <source>
        <dbReference type="PROSITE" id="PS50893"/>
    </source>
</evidence>
<dbReference type="InterPro" id="IPR041701">
    <property type="entry name" value="MetN_ABC"/>
</dbReference>
<dbReference type="AlphaFoldDB" id="A0A8J2VE25"/>
<comment type="caution">
    <text evidence="10">The sequence shown here is derived from an EMBL/GenBank/DDBJ whole genome shotgun (WGS) entry which is preliminary data.</text>
</comment>
<dbReference type="PANTHER" id="PTHR43166:SF30">
    <property type="entry name" value="METHIONINE IMPORT ATP-BINDING PROTEIN METN"/>
    <property type="match status" value="1"/>
</dbReference>
<dbReference type="EMBL" id="BMHQ01000001">
    <property type="protein sequence ID" value="GGE04942.1"/>
    <property type="molecule type" value="Genomic_DNA"/>
</dbReference>
<accession>A0A8J2VE25</accession>
<keyword evidence="8" id="KW-0472">Membrane</keyword>
<keyword evidence="5 10" id="KW-0067">ATP-binding</keyword>
<reference evidence="10" key="1">
    <citation type="journal article" date="2014" name="Int. J. Syst. Evol. Microbiol.">
        <title>Complete genome sequence of Corynebacterium casei LMG S-19264T (=DSM 44701T), isolated from a smear-ripened cheese.</title>
        <authorList>
            <consortium name="US DOE Joint Genome Institute (JGI-PGF)"/>
            <person name="Walter F."/>
            <person name="Albersmeier A."/>
            <person name="Kalinowski J."/>
            <person name="Ruckert C."/>
        </authorList>
    </citation>
    <scope>NUCLEOTIDE SEQUENCE</scope>
    <source>
        <strain evidence="10">CGMCC 1.15179</strain>
    </source>
</reference>
<feature type="domain" description="ABC transporter" evidence="9">
    <location>
        <begin position="2"/>
        <end position="242"/>
    </location>
</feature>
<keyword evidence="11" id="KW-1185">Reference proteome</keyword>
<sequence length="331" mass="36552">MIQLKRVSKVYDAGKNEQVTALQDINFEVERGEIYGIIGRSGAGKSTLLRLINGLEAPTQGSVRVDGQEISRLGERELREARKKIGMIFQHFNLLWSRTVEDNVAFPLEVAGKSKAEIKQKVGELLERVGLANKAKAYPAQLSGGQKQRVGIARALANDPHVLLCDEATSALDPETTQSILRLLKEINRDTGITTLLITHEMSVVEAVCRRVAVIDNGQIVESGKVDEIFRNPKQTITRQLIRQTLKREEEATETGTVLRLTFPRLSEGLARIEEEAAKHGVSFRIVQAEGTADHQHPLTLQLTGDNEKVQQSVEALKQAAEAEVKVVADV</sequence>
<dbReference type="SUPFAM" id="SSF52540">
    <property type="entry name" value="P-loop containing nucleoside triphosphate hydrolases"/>
    <property type="match status" value="1"/>
</dbReference>
<dbReference type="RefSeq" id="WP_188646105.1">
    <property type="nucleotide sequence ID" value="NZ_BMHQ01000001.1"/>
</dbReference>
<keyword evidence="4" id="KW-0547">Nucleotide-binding</keyword>
<dbReference type="PROSITE" id="PS00211">
    <property type="entry name" value="ABC_TRANSPORTER_1"/>
    <property type="match status" value="1"/>
</dbReference>
<dbReference type="GO" id="GO:0006865">
    <property type="term" value="P:amino acid transport"/>
    <property type="evidence" value="ECO:0007669"/>
    <property type="project" value="UniProtKB-KW"/>
</dbReference>
<dbReference type="Gene3D" id="3.30.70.260">
    <property type="match status" value="1"/>
</dbReference>
<evidence type="ECO:0000256" key="1">
    <source>
        <dbReference type="ARBA" id="ARBA00005417"/>
    </source>
</evidence>
<dbReference type="GO" id="GO:0005886">
    <property type="term" value="C:plasma membrane"/>
    <property type="evidence" value="ECO:0007669"/>
    <property type="project" value="UniProtKB-ARBA"/>
</dbReference>
<keyword evidence="7" id="KW-0029">Amino-acid transport</keyword>
<evidence type="ECO:0000256" key="6">
    <source>
        <dbReference type="ARBA" id="ARBA00022967"/>
    </source>
</evidence>
<proteinExistence type="inferred from homology"/>
<evidence type="ECO:0000256" key="3">
    <source>
        <dbReference type="ARBA" id="ARBA00022475"/>
    </source>
</evidence>
<dbReference type="GO" id="GO:0016887">
    <property type="term" value="F:ATP hydrolysis activity"/>
    <property type="evidence" value="ECO:0007669"/>
    <property type="project" value="InterPro"/>
</dbReference>
<dbReference type="PANTHER" id="PTHR43166">
    <property type="entry name" value="AMINO ACID IMPORT ATP-BINDING PROTEIN"/>
    <property type="match status" value="1"/>
</dbReference>
<dbReference type="Proteomes" id="UP000625210">
    <property type="component" value="Unassembled WGS sequence"/>
</dbReference>
<dbReference type="PROSITE" id="PS50893">
    <property type="entry name" value="ABC_TRANSPORTER_2"/>
    <property type="match status" value="1"/>
</dbReference>
<dbReference type="InterPro" id="IPR050086">
    <property type="entry name" value="MetN_ABC_transporter-like"/>
</dbReference>
<evidence type="ECO:0000256" key="2">
    <source>
        <dbReference type="ARBA" id="ARBA00022448"/>
    </source>
</evidence>
<evidence type="ECO:0000313" key="11">
    <source>
        <dbReference type="Proteomes" id="UP000625210"/>
    </source>
</evidence>
<name>A0A8J2VE25_9BACL</name>
<dbReference type="InterPro" id="IPR003593">
    <property type="entry name" value="AAA+_ATPase"/>
</dbReference>
<dbReference type="CDD" id="cd03258">
    <property type="entry name" value="ABC_MetN_methionine_transporter"/>
    <property type="match status" value="1"/>
</dbReference>
<reference evidence="10" key="2">
    <citation type="submission" date="2020-09" db="EMBL/GenBank/DDBJ databases">
        <authorList>
            <person name="Sun Q."/>
            <person name="Zhou Y."/>
        </authorList>
    </citation>
    <scope>NUCLEOTIDE SEQUENCE</scope>
    <source>
        <strain evidence="10">CGMCC 1.15179</strain>
    </source>
</reference>
<dbReference type="Gene3D" id="3.40.50.300">
    <property type="entry name" value="P-loop containing nucleotide triphosphate hydrolases"/>
    <property type="match status" value="1"/>
</dbReference>
<organism evidence="10 11">
    <name type="scientific">Marinithermofilum abyssi</name>
    <dbReference type="NCBI Taxonomy" id="1571185"/>
    <lineage>
        <taxon>Bacteria</taxon>
        <taxon>Bacillati</taxon>
        <taxon>Bacillota</taxon>
        <taxon>Bacilli</taxon>
        <taxon>Bacillales</taxon>
        <taxon>Thermoactinomycetaceae</taxon>
        <taxon>Marinithermofilum</taxon>
    </lineage>
</organism>
<dbReference type="GO" id="GO:0005524">
    <property type="term" value="F:ATP binding"/>
    <property type="evidence" value="ECO:0007669"/>
    <property type="project" value="UniProtKB-KW"/>
</dbReference>
<keyword evidence="3" id="KW-1003">Cell membrane</keyword>
<dbReference type="InterPro" id="IPR003439">
    <property type="entry name" value="ABC_transporter-like_ATP-bd"/>
</dbReference>
<evidence type="ECO:0000256" key="4">
    <source>
        <dbReference type="ARBA" id="ARBA00022741"/>
    </source>
</evidence>
<keyword evidence="6" id="KW-1278">Translocase</keyword>
<dbReference type="InterPro" id="IPR017871">
    <property type="entry name" value="ABC_transporter-like_CS"/>
</dbReference>
<dbReference type="SMART" id="SM00382">
    <property type="entry name" value="AAA"/>
    <property type="match status" value="1"/>
</dbReference>
<evidence type="ECO:0000256" key="8">
    <source>
        <dbReference type="ARBA" id="ARBA00023136"/>
    </source>
</evidence>
<comment type="similarity">
    <text evidence="1">Belongs to the ABC transporter superfamily.</text>
</comment>
<evidence type="ECO:0000256" key="7">
    <source>
        <dbReference type="ARBA" id="ARBA00022970"/>
    </source>
</evidence>
<dbReference type="InterPro" id="IPR027417">
    <property type="entry name" value="P-loop_NTPase"/>
</dbReference>
<keyword evidence="2" id="KW-0813">Transport</keyword>
<gene>
    <name evidence="10" type="primary">metN</name>
    <name evidence="10" type="ORF">GCM10011571_02470</name>
</gene>
<evidence type="ECO:0000313" key="10">
    <source>
        <dbReference type="EMBL" id="GGE04942.1"/>
    </source>
</evidence>
<dbReference type="FunFam" id="3.40.50.300:FF:000056">
    <property type="entry name" value="Cell division ATP-binding protein FtsE"/>
    <property type="match status" value="1"/>
</dbReference>
<evidence type="ECO:0000256" key="5">
    <source>
        <dbReference type="ARBA" id="ARBA00022840"/>
    </source>
</evidence>
<dbReference type="Pfam" id="PF00005">
    <property type="entry name" value="ABC_tran"/>
    <property type="match status" value="1"/>
</dbReference>